<proteinExistence type="predicted"/>
<reference evidence="2 3" key="1">
    <citation type="journal article" date="2019" name="Nat. Ecol. Evol.">
        <title>Megaphylogeny resolves global patterns of mushroom evolution.</title>
        <authorList>
            <person name="Varga T."/>
            <person name="Krizsan K."/>
            <person name="Foldi C."/>
            <person name="Dima B."/>
            <person name="Sanchez-Garcia M."/>
            <person name="Sanchez-Ramirez S."/>
            <person name="Szollosi G.J."/>
            <person name="Szarkandi J.G."/>
            <person name="Papp V."/>
            <person name="Albert L."/>
            <person name="Andreopoulos W."/>
            <person name="Angelini C."/>
            <person name="Antonin V."/>
            <person name="Barry K.W."/>
            <person name="Bougher N.L."/>
            <person name="Buchanan P."/>
            <person name="Buyck B."/>
            <person name="Bense V."/>
            <person name="Catcheside P."/>
            <person name="Chovatia M."/>
            <person name="Cooper J."/>
            <person name="Damon W."/>
            <person name="Desjardin D."/>
            <person name="Finy P."/>
            <person name="Geml J."/>
            <person name="Haridas S."/>
            <person name="Hughes K."/>
            <person name="Justo A."/>
            <person name="Karasinski D."/>
            <person name="Kautmanova I."/>
            <person name="Kiss B."/>
            <person name="Kocsube S."/>
            <person name="Kotiranta H."/>
            <person name="LaButti K.M."/>
            <person name="Lechner B.E."/>
            <person name="Liimatainen K."/>
            <person name="Lipzen A."/>
            <person name="Lukacs Z."/>
            <person name="Mihaltcheva S."/>
            <person name="Morgado L.N."/>
            <person name="Niskanen T."/>
            <person name="Noordeloos M.E."/>
            <person name="Ohm R.A."/>
            <person name="Ortiz-Santana B."/>
            <person name="Ovrebo C."/>
            <person name="Racz N."/>
            <person name="Riley R."/>
            <person name="Savchenko A."/>
            <person name="Shiryaev A."/>
            <person name="Soop K."/>
            <person name="Spirin V."/>
            <person name="Szebenyi C."/>
            <person name="Tomsovsky M."/>
            <person name="Tulloss R.E."/>
            <person name="Uehling J."/>
            <person name="Grigoriev I.V."/>
            <person name="Vagvolgyi C."/>
            <person name="Papp T."/>
            <person name="Martin F.M."/>
            <person name="Miettinen O."/>
            <person name="Hibbett D.S."/>
            <person name="Nagy L.G."/>
        </authorList>
    </citation>
    <scope>NUCLEOTIDE SEQUENCE [LARGE SCALE GENOMIC DNA]</scope>
    <source>
        <strain evidence="2 3">HHB13444</strain>
    </source>
</reference>
<feature type="region of interest" description="Disordered" evidence="1">
    <location>
        <begin position="120"/>
        <end position="145"/>
    </location>
</feature>
<keyword evidence="3" id="KW-1185">Reference proteome</keyword>
<name>A0A5C3Q3I2_9APHY</name>
<dbReference type="AlphaFoldDB" id="A0A5C3Q3I2"/>
<evidence type="ECO:0000313" key="2">
    <source>
        <dbReference type="EMBL" id="TFK93013.1"/>
    </source>
</evidence>
<evidence type="ECO:0000313" key="3">
    <source>
        <dbReference type="Proteomes" id="UP000308197"/>
    </source>
</evidence>
<dbReference type="Proteomes" id="UP000308197">
    <property type="component" value="Unassembled WGS sequence"/>
</dbReference>
<organism evidence="2 3">
    <name type="scientific">Polyporus arcularius HHB13444</name>
    <dbReference type="NCBI Taxonomy" id="1314778"/>
    <lineage>
        <taxon>Eukaryota</taxon>
        <taxon>Fungi</taxon>
        <taxon>Dikarya</taxon>
        <taxon>Basidiomycota</taxon>
        <taxon>Agaricomycotina</taxon>
        <taxon>Agaricomycetes</taxon>
        <taxon>Polyporales</taxon>
        <taxon>Polyporaceae</taxon>
        <taxon>Polyporus</taxon>
    </lineage>
</organism>
<dbReference type="InParanoid" id="A0A5C3Q3I2"/>
<gene>
    <name evidence="2" type="ORF">K466DRAFT_581342</name>
</gene>
<accession>A0A5C3Q3I2</accession>
<protein>
    <submittedName>
        <fullName evidence="2">Uncharacterized protein</fullName>
    </submittedName>
</protein>
<dbReference type="EMBL" id="ML210988">
    <property type="protein sequence ID" value="TFK93013.1"/>
    <property type="molecule type" value="Genomic_DNA"/>
</dbReference>
<sequence length="175" mass="20077">MLQWVQRKLTAKGSPGTTCPAAFLTYQTTSQRHFYPISHCNFTLTPAANMYSSSIEFGYDQKSTHSHQGSSKLRRLIRRLQRRPEDEVTGSAYLPHHPAESIESCVSNFPSESEMFDKEDIAWSRPSSRSSRGPQKSYDQHAYPASLQGDYAEMLDDENSAWVRPSKFHRRTRRS</sequence>
<evidence type="ECO:0000256" key="1">
    <source>
        <dbReference type="SAM" id="MobiDB-lite"/>
    </source>
</evidence>